<proteinExistence type="inferred from homology"/>
<dbReference type="InterPro" id="IPR050924">
    <property type="entry name" value="Peroxiredoxin_BCP/PrxQ"/>
</dbReference>
<keyword evidence="5" id="KW-0560">Oxidoreductase</keyword>
<reference evidence="13 14" key="1">
    <citation type="submission" date="2019-10" db="EMBL/GenBank/DDBJ databases">
        <title>Genome Sequences from Six Type Strain Members of the Archaeal Family Sulfolobaceae: Acidianus ambivalens, Acidianus infernus, Metallosphaera prunae, Stygiolobus azoricus, Sulfolobus metallicus, and Sulfurisphaera ohwakuensis.</title>
        <authorList>
            <person name="Counts J.A."/>
            <person name="Kelly R.M."/>
        </authorList>
    </citation>
    <scope>NUCLEOTIDE SEQUENCE [LARGE SCALE GENOMIC DNA]</scope>
    <source>
        <strain evidence="13 14">FC6</strain>
    </source>
</reference>
<evidence type="ECO:0000259" key="12">
    <source>
        <dbReference type="PROSITE" id="PS51352"/>
    </source>
</evidence>
<evidence type="ECO:0000256" key="4">
    <source>
        <dbReference type="ARBA" id="ARBA00022862"/>
    </source>
</evidence>
<comment type="similarity">
    <text evidence="9">Belongs to the peroxiredoxin family. BCP/PrxQ subfamily.</text>
</comment>
<keyword evidence="7" id="KW-0676">Redox-active center</keyword>
<evidence type="ECO:0000313" key="14">
    <source>
        <dbReference type="Proteomes" id="UP000423396"/>
    </source>
</evidence>
<evidence type="ECO:0000256" key="8">
    <source>
        <dbReference type="ARBA" id="ARBA00032824"/>
    </source>
</evidence>
<dbReference type="InterPro" id="IPR024706">
    <property type="entry name" value="Peroxiredoxin_AhpC-typ"/>
</dbReference>
<dbReference type="PANTHER" id="PTHR42801">
    <property type="entry name" value="THIOREDOXIN-DEPENDENT PEROXIDE REDUCTASE"/>
    <property type="match status" value="1"/>
</dbReference>
<dbReference type="FunFam" id="3.40.30.10:FF:000007">
    <property type="entry name" value="Thioredoxin-dependent thiol peroxidase"/>
    <property type="match status" value="1"/>
</dbReference>
<sequence>MKLKIGDQAPDFEGITDEGRKIRLSDFRGKFVILYFYPKDDTPGCRVEAMSFRDRYNDLQRLSAVVIGVSGDNVDSHKKFKEKYKLPFILVSDTEGKIRELYSVKGLLIPPRVTFVIDTDGRIIHIYSSQLNPSSHVSEALKVIRELESMG</sequence>
<dbReference type="EC" id="1.11.1.24" evidence="2"/>
<dbReference type="GO" id="GO:0008379">
    <property type="term" value="F:thioredoxin peroxidase activity"/>
    <property type="evidence" value="ECO:0007669"/>
    <property type="project" value="TreeGrafter"/>
</dbReference>
<dbReference type="InterPro" id="IPR000866">
    <property type="entry name" value="AhpC/TSA"/>
</dbReference>
<evidence type="ECO:0000256" key="2">
    <source>
        <dbReference type="ARBA" id="ARBA00013017"/>
    </source>
</evidence>
<feature type="active site" description="Cysteine sulfenic acid (-SOH) intermediate; for peroxidase activity" evidence="11">
    <location>
        <position position="45"/>
    </location>
</feature>
<feature type="domain" description="Thioredoxin" evidence="12">
    <location>
        <begin position="3"/>
        <end position="149"/>
    </location>
</feature>
<accession>A0A650CQV3</accession>
<evidence type="ECO:0000313" key="13">
    <source>
        <dbReference type="EMBL" id="QGR19857.1"/>
    </source>
</evidence>
<evidence type="ECO:0000256" key="3">
    <source>
        <dbReference type="ARBA" id="ARBA00022559"/>
    </source>
</evidence>
<dbReference type="CDD" id="cd03017">
    <property type="entry name" value="PRX_BCP"/>
    <property type="match status" value="1"/>
</dbReference>
<dbReference type="PROSITE" id="PS51352">
    <property type="entry name" value="THIOREDOXIN_2"/>
    <property type="match status" value="1"/>
</dbReference>
<dbReference type="GO" id="GO:0034599">
    <property type="term" value="P:cellular response to oxidative stress"/>
    <property type="evidence" value="ECO:0007669"/>
    <property type="project" value="TreeGrafter"/>
</dbReference>
<dbReference type="InterPro" id="IPR036249">
    <property type="entry name" value="Thioredoxin-like_sf"/>
</dbReference>
<evidence type="ECO:0000256" key="7">
    <source>
        <dbReference type="ARBA" id="ARBA00023284"/>
    </source>
</evidence>
<dbReference type="PIRSF" id="PIRSF000239">
    <property type="entry name" value="AHPC"/>
    <property type="match status" value="1"/>
</dbReference>
<dbReference type="RefSeq" id="WP_156007048.1">
    <property type="nucleotide sequence ID" value="NZ_CP045483.1"/>
</dbReference>
<keyword evidence="3" id="KW-0575">Peroxidase</keyword>
<dbReference type="EMBL" id="CP045483">
    <property type="protein sequence ID" value="QGR19857.1"/>
    <property type="molecule type" value="Genomic_DNA"/>
</dbReference>
<keyword evidence="6" id="KW-1015">Disulfide bond</keyword>
<dbReference type="Pfam" id="PF00578">
    <property type="entry name" value="AhpC-TSA"/>
    <property type="match status" value="1"/>
</dbReference>
<dbReference type="SUPFAM" id="SSF52833">
    <property type="entry name" value="Thioredoxin-like"/>
    <property type="match status" value="1"/>
</dbReference>
<protein>
    <recommendedName>
        <fullName evidence="2">thioredoxin-dependent peroxiredoxin</fullName>
        <ecNumber evidence="2">1.11.1.24</ecNumber>
    </recommendedName>
    <alternativeName>
        <fullName evidence="8">Thioredoxin peroxidase</fullName>
    </alternativeName>
</protein>
<dbReference type="PANTHER" id="PTHR42801:SF4">
    <property type="entry name" value="AHPC_TSA FAMILY PROTEIN"/>
    <property type="match status" value="1"/>
</dbReference>
<comment type="subunit">
    <text evidence="1">Monomer.</text>
</comment>
<evidence type="ECO:0000256" key="11">
    <source>
        <dbReference type="PIRSR" id="PIRSR000239-1"/>
    </source>
</evidence>
<comment type="catalytic activity">
    <reaction evidence="10">
        <text>a hydroperoxide + [thioredoxin]-dithiol = an alcohol + [thioredoxin]-disulfide + H2O</text>
        <dbReference type="Rhea" id="RHEA:62620"/>
        <dbReference type="Rhea" id="RHEA-COMP:10698"/>
        <dbReference type="Rhea" id="RHEA-COMP:10700"/>
        <dbReference type="ChEBI" id="CHEBI:15377"/>
        <dbReference type="ChEBI" id="CHEBI:29950"/>
        <dbReference type="ChEBI" id="CHEBI:30879"/>
        <dbReference type="ChEBI" id="CHEBI:35924"/>
        <dbReference type="ChEBI" id="CHEBI:50058"/>
        <dbReference type="EC" id="1.11.1.24"/>
    </reaction>
</comment>
<dbReference type="AlphaFoldDB" id="A0A650CQV3"/>
<evidence type="ECO:0000256" key="1">
    <source>
        <dbReference type="ARBA" id="ARBA00011245"/>
    </source>
</evidence>
<evidence type="ECO:0000256" key="6">
    <source>
        <dbReference type="ARBA" id="ARBA00023157"/>
    </source>
</evidence>
<keyword evidence="14" id="KW-1185">Reference proteome</keyword>
<organism evidence="13 14">
    <name type="scientific">Stygiolobus azoricus</name>
    <dbReference type="NCBI Taxonomy" id="41675"/>
    <lineage>
        <taxon>Archaea</taxon>
        <taxon>Thermoproteota</taxon>
        <taxon>Thermoprotei</taxon>
        <taxon>Sulfolobales</taxon>
        <taxon>Sulfolobaceae</taxon>
        <taxon>Stygiolobus</taxon>
    </lineage>
</organism>
<gene>
    <name evidence="13" type="ORF">D1868_07610</name>
</gene>
<evidence type="ECO:0000256" key="5">
    <source>
        <dbReference type="ARBA" id="ARBA00023002"/>
    </source>
</evidence>
<dbReference type="KEGG" id="sazo:D1868_07610"/>
<dbReference type="GO" id="GO:0045454">
    <property type="term" value="P:cell redox homeostasis"/>
    <property type="evidence" value="ECO:0007669"/>
    <property type="project" value="TreeGrafter"/>
</dbReference>
<keyword evidence="4" id="KW-0049">Antioxidant</keyword>
<evidence type="ECO:0000256" key="10">
    <source>
        <dbReference type="ARBA" id="ARBA00049091"/>
    </source>
</evidence>
<dbReference type="OrthoDB" id="145578at2157"/>
<evidence type="ECO:0000256" key="9">
    <source>
        <dbReference type="ARBA" id="ARBA00038489"/>
    </source>
</evidence>
<dbReference type="InterPro" id="IPR013766">
    <property type="entry name" value="Thioredoxin_domain"/>
</dbReference>
<dbReference type="GO" id="GO:0005737">
    <property type="term" value="C:cytoplasm"/>
    <property type="evidence" value="ECO:0007669"/>
    <property type="project" value="TreeGrafter"/>
</dbReference>
<dbReference type="Proteomes" id="UP000423396">
    <property type="component" value="Chromosome"/>
</dbReference>
<dbReference type="Gene3D" id="3.40.30.10">
    <property type="entry name" value="Glutaredoxin"/>
    <property type="match status" value="1"/>
</dbReference>
<name>A0A650CQV3_9CREN</name>
<dbReference type="GeneID" id="42798927"/>